<protein>
    <recommendedName>
        <fullName evidence="4">F-box domain-containing protein</fullName>
    </recommendedName>
</protein>
<comment type="caution">
    <text evidence="2">The sequence shown here is derived from an EMBL/GenBank/DDBJ whole genome shotgun (WGS) entry which is preliminary data.</text>
</comment>
<evidence type="ECO:0000256" key="1">
    <source>
        <dbReference type="SAM" id="MobiDB-lite"/>
    </source>
</evidence>
<gene>
    <name evidence="2" type="ORF">RDB_LOCUS6205</name>
</gene>
<feature type="compositionally biased region" description="Acidic residues" evidence="1">
    <location>
        <begin position="19"/>
        <end position="29"/>
    </location>
</feature>
<evidence type="ECO:0000313" key="2">
    <source>
        <dbReference type="EMBL" id="CAE6415769.1"/>
    </source>
</evidence>
<organism evidence="2 3">
    <name type="scientific">Rhizoctonia solani</name>
    <dbReference type="NCBI Taxonomy" id="456999"/>
    <lineage>
        <taxon>Eukaryota</taxon>
        <taxon>Fungi</taxon>
        <taxon>Dikarya</taxon>
        <taxon>Basidiomycota</taxon>
        <taxon>Agaricomycotina</taxon>
        <taxon>Agaricomycetes</taxon>
        <taxon>Cantharellales</taxon>
        <taxon>Ceratobasidiaceae</taxon>
        <taxon>Rhizoctonia</taxon>
    </lineage>
</organism>
<dbReference type="EMBL" id="CAJMXA010000096">
    <property type="protein sequence ID" value="CAE6415769.1"/>
    <property type="molecule type" value="Genomic_DNA"/>
</dbReference>
<accession>A0A8H2X1V1</accession>
<feature type="region of interest" description="Disordered" evidence="1">
    <location>
        <begin position="350"/>
        <end position="375"/>
    </location>
</feature>
<evidence type="ECO:0008006" key="4">
    <source>
        <dbReference type="Google" id="ProtNLM"/>
    </source>
</evidence>
<feature type="region of interest" description="Disordered" evidence="1">
    <location>
        <begin position="1"/>
        <end position="29"/>
    </location>
</feature>
<proteinExistence type="predicted"/>
<name>A0A8H2X1V1_9AGAM</name>
<dbReference type="AlphaFoldDB" id="A0A8H2X1V1"/>
<evidence type="ECO:0000313" key="3">
    <source>
        <dbReference type="Proteomes" id="UP000663853"/>
    </source>
</evidence>
<feature type="compositionally biased region" description="Basic residues" evidence="1">
    <location>
        <begin position="1"/>
        <end position="11"/>
    </location>
</feature>
<feature type="non-terminal residue" evidence="2">
    <location>
        <position position="1"/>
    </location>
</feature>
<sequence length="375" mass="41999">MPPKPRKRARRSPTPIYESESEPEADSDLEFGLDDESATRSPLLPIIPAPRGFLALPPELISQILSYFPEIGIEHILTGSYHMGSWSDSRPEDLDLLVRFSVLRALSQLSRLSRLRFLPLLWERFQVCLPPKSDPGGQWFLYIGQAMETKCKGLLDSNHLWPYVKTVTVSITRHKSSEAMPLFVELLGVLPNLHTLEVLHTRFMMVASLKKYFEGNIFPSIQRVVLPTRAHDILRCCPRVREVTCSGEDGGGLVGALVHTRCPKLEILRRVTAKSVLKKRLNKASPPLRCVRIDGRLRENLTESAISVFSTFPSLRIIEIEAAEGDEVDSVVKLASNALRKCAEQTKATKSWNLRGSTRNTRPASTGSTNTGPRL</sequence>
<reference evidence="2" key="1">
    <citation type="submission" date="2021-01" db="EMBL/GenBank/DDBJ databases">
        <authorList>
            <person name="Kaushik A."/>
        </authorList>
    </citation>
    <scope>NUCLEOTIDE SEQUENCE</scope>
    <source>
        <strain evidence="2">AG6-10EEA</strain>
    </source>
</reference>
<dbReference type="Proteomes" id="UP000663853">
    <property type="component" value="Unassembled WGS sequence"/>
</dbReference>